<organism evidence="3">
    <name type="scientific">Schizophyllum commune (strain H4-8 / FGSC 9210)</name>
    <name type="common">Split gill fungus</name>
    <dbReference type="NCBI Taxonomy" id="578458"/>
    <lineage>
        <taxon>Eukaryota</taxon>
        <taxon>Fungi</taxon>
        <taxon>Dikarya</taxon>
        <taxon>Basidiomycota</taxon>
        <taxon>Agaricomycotina</taxon>
        <taxon>Agaricomycetes</taxon>
        <taxon>Agaricomycetidae</taxon>
        <taxon>Agaricales</taxon>
        <taxon>Schizophyllaceae</taxon>
        <taxon>Schizophyllum</taxon>
    </lineage>
</organism>
<dbReference type="InterPro" id="IPR018535">
    <property type="entry name" value="DUF1996"/>
</dbReference>
<evidence type="ECO:0000313" key="3">
    <source>
        <dbReference type="Proteomes" id="UP000007431"/>
    </source>
</evidence>
<sequence length="412" mass="44885">DNLLTTQRIDPILTPGQVATHVHSGAQGSSPGCDRINVCRPVVGSSGFGLDSTSSDVLRNSSCTSVPIREDKSNYWYPQLYFRWQNGTFSLVDGNPVMYVSHYLFSDEVNSTTPFPVDVSCATEGDPNLRTFDPASFAQQAITFLCLQAGGVSARFNELPRGACSNGIRSQINFPSCWDGKNVDSDDHRSHVAFLSTGPDNGTCDDPAFPYTLPRIFMEVYWITQVWDAFRSQSYSPDQPFVFSNGDPTGYGYHADFVNGWEPFALKNALDYCHCNPYGDPSCCVAQGLFTFDQEAKCYSTDSVEEKVKGTLDTLPGANPVQAPCYEDYVATATPAIVAPVYAYDGSENPVYTAVDGTRAARPTVTVQHAASSANVAQTAQGTCIYNSAAHTAVREGWVTSVGMLWIAYFLM</sequence>
<gene>
    <name evidence="2" type="ORF">SCHCODRAFT_50652</name>
</gene>
<dbReference type="InParanoid" id="D8PWU3"/>
<dbReference type="PANTHER" id="PTHR43662:SF3">
    <property type="entry name" value="DOMAIN PROTEIN, PUTATIVE (AFU_ORTHOLOGUE AFUA_6G11970)-RELATED"/>
    <property type="match status" value="1"/>
</dbReference>
<protein>
    <recommendedName>
        <fullName evidence="1">DUF1996 domain-containing protein</fullName>
    </recommendedName>
</protein>
<dbReference type="RefSeq" id="XP_003035999.1">
    <property type="nucleotide sequence ID" value="XM_003035953.1"/>
</dbReference>
<dbReference type="eggNOG" id="KOG4157">
    <property type="taxonomic scope" value="Eukaryota"/>
</dbReference>
<keyword evidence="3" id="KW-1185">Reference proteome</keyword>
<dbReference type="Pfam" id="PF09362">
    <property type="entry name" value="DUF1996"/>
    <property type="match status" value="1"/>
</dbReference>
<dbReference type="Proteomes" id="UP000007431">
    <property type="component" value="Unassembled WGS sequence"/>
</dbReference>
<evidence type="ECO:0000259" key="1">
    <source>
        <dbReference type="Pfam" id="PF09362"/>
    </source>
</evidence>
<dbReference type="EMBL" id="GL377303">
    <property type="protein sequence ID" value="EFJ01097.1"/>
    <property type="molecule type" value="Genomic_DNA"/>
</dbReference>
<dbReference type="GeneID" id="9595853"/>
<dbReference type="OrthoDB" id="74764at2759"/>
<reference evidence="2 3" key="1">
    <citation type="journal article" date="2010" name="Nat. Biotechnol.">
        <title>Genome sequence of the model mushroom Schizophyllum commune.</title>
        <authorList>
            <person name="Ohm R.A."/>
            <person name="de Jong J.F."/>
            <person name="Lugones L.G."/>
            <person name="Aerts A."/>
            <person name="Kothe E."/>
            <person name="Stajich J.E."/>
            <person name="de Vries R.P."/>
            <person name="Record E."/>
            <person name="Levasseur A."/>
            <person name="Baker S.E."/>
            <person name="Bartholomew K.A."/>
            <person name="Coutinho P.M."/>
            <person name="Erdmann S."/>
            <person name="Fowler T.J."/>
            <person name="Gathman A.C."/>
            <person name="Lombard V."/>
            <person name="Henrissat B."/>
            <person name="Knabe N."/>
            <person name="Kuees U."/>
            <person name="Lilly W.W."/>
            <person name="Lindquist E."/>
            <person name="Lucas S."/>
            <person name="Magnuson J.K."/>
            <person name="Piumi F."/>
            <person name="Raudaskoski M."/>
            <person name="Salamov A."/>
            <person name="Schmutz J."/>
            <person name="Schwarze F.W.M.R."/>
            <person name="vanKuyk P.A."/>
            <person name="Horton J.S."/>
            <person name="Grigoriev I.V."/>
            <person name="Woesten H.A.B."/>
        </authorList>
    </citation>
    <scope>NUCLEOTIDE SEQUENCE [LARGE SCALE GENOMIC DNA]</scope>
    <source>
        <strain evidence="3">H4-8 / FGSC 9210</strain>
    </source>
</reference>
<evidence type="ECO:0000313" key="2">
    <source>
        <dbReference type="EMBL" id="EFJ01097.1"/>
    </source>
</evidence>
<feature type="domain" description="DUF1996" evidence="1">
    <location>
        <begin position="10"/>
        <end position="261"/>
    </location>
</feature>
<dbReference type="KEGG" id="scm:SCHCO_01083620"/>
<dbReference type="OMA" id="ACNYTAG"/>
<proteinExistence type="predicted"/>
<dbReference type="AlphaFoldDB" id="D8PWU3"/>
<dbReference type="PANTHER" id="PTHR43662">
    <property type="match status" value="1"/>
</dbReference>
<name>D8PWU3_SCHCM</name>
<accession>D8PWU3</accession>
<feature type="non-terminal residue" evidence="2">
    <location>
        <position position="1"/>
    </location>
</feature>
<dbReference type="HOGENOM" id="CLU_014722_0_0_1"/>
<dbReference type="VEuPathDB" id="FungiDB:SCHCODRAFT_01083620"/>